<dbReference type="EMBL" id="JAGGKN010000003">
    <property type="protein sequence ID" value="MBP1952024.1"/>
    <property type="molecule type" value="Genomic_DNA"/>
</dbReference>
<dbReference type="Pfam" id="PF04542">
    <property type="entry name" value="Sigma70_r2"/>
    <property type="match status" value="1"/>
</dbReference>
<protein>
    <recommendedName>
        <fullName evidence="2">RNA polymerase sigma factor SigS</fullName>
    </recommendedName>
</protein>
<evidence type="ECO:0000256" key="4">
    <source>
        <dbReference type="ARBA" id="ARBA00023163"/>
    </source>
</evidence>
<dbReference type="SUPFAM" id="SSF88946">
    <property type="entry name" value="Sigma2 domain of RNA polymerase sigma factors"/>
    <property type="match status" value="1"/>
</dbReference>
<comment type="function">
    <text evidence="5">Sigma factors are initiation factors that promote the attachment of RNA polymerase to specific initiation sites and are then released. Sigma-S contributes to the protection against external stress, thus playing a role in cellular fitness and survival.</text>
</comment>
<dbReference type="Gene3D" id="1.10.10.10">
    <property type="entry name" value="Winged helix-like DNA-binding domain superfamily/Winged helix DNA-binding domain"/>
    <property type="match status" value="1"/>
</dbReference>
<keyword evidence="4" id="KW-0804">Transcription</keyword>
<dbReference type="RefSeq" id="WP_092598012.1">
    <property type="nucleotide sequence ID" value="NZ_BMCN01000003.1"/>
</dbReference>
<keyword evidence="3" id="KW-0805">Transcription regulation</keyword>
<dbReference type="SUPFAM" id="SSF46894">
    <property type="entry name" value="C-terminal effector domain of the bipartite response regulators"/>
    <property type="match status" value="1"/>
</dbReference>
<reference evidence="7 10" key="3">
    <citation type="submission" date="2021-03" db="EMBL/GenBank/DDBJ databases">
        <title>Genomic Encyclopedia of Type Strains, Phase IV (KMG-IV): sequencing the most valuable type-strain genomes for metagenomic binning, comparative biology and taxonomic classification.</title>
        <authorList>
            <person name="Goeker M."/>
        </authorList>
    </citation>
    <scope>NUCLEOTIDE SEQUENCE [LARGE SCALE GENOMIC DNA]</scope>
    <source>
        <strain evidence="7 10">DSM 22420</strain>
    </source>
</reference>
<dbReference type="InterPro" id="IPR007627">
    <property type="entry name" value="RNA_pol_sigma70_r2"/>
</dbReference>
<dbReference type="Proteomes" id="UP001519348">
    <property type="component" value="Unassembled WGS sequence"/>
</dbReference>
<dbReference type="InterPro" id="IPR036388">
    <property type="entry name" value="WH-like_DNA-bd_sf"/>
</dbReference>
<evidence type="ECO:0000313" key="7">
    <source>
        <dbReference type="EMBL" id="MBP1952024.1"/>
    </source>
</evidence>
<evidence type="ECO:0000259" key="6">
    <source>
        <dbReference type="Pfam" id="PF04542"/>
    </source>
</evidence>
<evidence type="ECO:0000256" key="1">
    <source>
        <dbReference type="ARBA" id="ARBA00007788"/>
    </source>
</evidence>
<reference evidence="8" key="1">
    <citation type="submission" date="2016-10" db="EMBL/GenBank/DDBJ databases">
        <authorList>
            <person name="de Groot N.N."/>
        </authorList>
    </citation>
    <scope>NUCLEOTIDE SEQUENCE [LARGE SCALE GENOMIC DNA]</scope>
    <source>
        <strain evidence="8">CGMCC 1.8911</strain>
    </source>
</reference>
<dbReference type="GO" id="GO:0006352">
    <property type="term" value="P:DNA-templated transcription initiation"/>
    <property type="evidence" value="ECO:0007669"/>
    <property type="project" value="InterPro"/>
</dbReference>
<sequence length="217" mass="25621">MEIKVSYFTVVREERTRYVTSAGTNLDAYAIKVRAGDLSAFDSIDQLIRPAIRRMTFKYDLNEHDREDLIQEMMCHALYLCQKYDGNKGHYRNYVLRSCRLKMYDYINYFNSWHQIDLDPNEAWLYQNKHALSHLIVKEMQAEYVEAVNNLSHFEKQVMKLLFEGCTFNDIAVILNKDSETILSTTYRIKFKLGEIEDLHTIVDNSASSRYSILELK</sequence>
<dbReference type="InterPro" id="IPR016032">
    <property type="entry name" value="Sig_transdc_resp-reg_C-effctor"/>
</dbReference>
<keyword evidence="10" id="KW-1185">Reference proteome</keyword>
<comment type="similarity">
    <text evidence="1">Belongs to the sigma-70 factor family.</text>
</comment>
<evidence type="ECO:0000256" key="3">
    <source>
        <dbReference type="ARBA" id="ARBA00023015"/>
    </source>
</evidence>
<dbReference type="GO" id="GO:0003700">
    <property type="term" value="F:DNA-binding transcription factor activity"/>
    <property type="evidence" value="ECO:0007669"/>
    <property type="project" value="InterPro"/>
</dbReference>
<dbReference type="GO" id="GO:0003677">
    <property type="term" value="F:DNA binding"/>
    <property type="evidence" value="ECO:0007669"/>
    <property type="project" value="InterPro"/>
</dbReference>
<dbReference type="OrthoDB" id="2388113at2"/>
<organism evidence="8 9">
    <name type="scientific">Jeotgalicoccus aerolatus</name>
    <dbReference type="NCBI Taxonomy" id="709510"/>
    <lineage>
        <taxon>Bacteria</taxon>
        <taxon>Bacillati</taxon>
        <taxon>Bacillota</taxon>
        <taxon>Bacilli</taxon>
        <taxon>Bacillales</taxon>
        <taxon>Staphylococcaceae</taxon>
        <taxon>Jeotgalicoccus</taxon>
    </lineage>
</organism>
<name>A0A1G9B1Z5_9STAP</name>
<evidence type="ECO:0000313" key="8">
    <source>
        <dbReference type="EMBL" id="SDK33493.1"/>
    </source>
</evidence>
<proteinExistence type="inferred from homology"/>
<dbReference type="STRING" id="586411.SAMN05216187_10771"/>
<dbReference type="Proteomes" id="UP000242700">
    <property type="component" value="Unassembled WGS sequence"/>
</dbReference>
<evidence type="ECO:0000313" key="10">
    <source>
        <dbReference type="Proteomes" id="UP001519348"/>
    </source>
</evidence>
<dbReference type="Gene3D" id="1.10.1740.10">
    <property type="match status" value="1"/>
</dbReference>
<evidence type="ECO:0000313" key="9">
    <source>
        <dbReference type="Proteomes" id="UP000242700"/>
    </source>
</evidence>
<dbReference type="AlphaFoldDB" id="A0A1G9B1Z5"/>
<reference evidence="9" key="2">
    <citation type="submission" date="2016-10" db="EMBL/GenBank/DDBJ databases">
        <authorList>
            <person name="Varghese N."/>
            <person name="Submissions S."/>
        </authorList>
    </citation>
    <scope>NUCLEOTIDE SEQUENCE [LARGE SCALE GENOMIC DNA]</scope>
    <source>
        <strain evidence="9">CGMCC 1.8911</strain>
    </source>
</reference>
<evidence type="ECO:0000256" key="5">
    <source>
        <dbReference type="ARBA" id="ARBA00024701"/>
    </source>
</evidence>
<evidence type="ECO:0000256" key="2">
    <source>
        <dbReference type="ARBA" id="ARBA00021245"/>
    </source>
</evidence>
<dbReference type="NCBIfam" id="TIGR02937">
    <property type="entry name" value="sigma70-ECF"/>
    <property type="match status" value="1"/>
</dbReference>
<gene>
    <name evidence="7" type="ORF">J2Z27_001063</name>
    <name evidence="8" type="ORF">SAMN05216187_10771</name>
</gene>
<feature type="domain" description="RNA polymerase sigma-70 region 2" evidence="6">
    <location>
        <begin position="49"/>
        <end position="107"/>
    </location>
</feature>
<dbReference type="EMBL" id="FNFI01000007">
    <property type="protein sequence ID" value="SDK33493.1"/>
    <property type="molecule type" value="Genomic_DNA"/>
</dbReference>
<accession>A0A1G9B1Z5</accession>
<dbReference type="InterPro" id="IPR014284">
    <property type="entry name" value="RNA_pol_sigma-70_dom"/>
</dbReference>
<dbReference type="InterPro" id="IPR013325">
    <property type="entry name" value="RNA_pol_sigma_r2"/>
</dbReference>